<evidence type="ECO:0000256" key="5">
    <source>
        <dbReference type="SAM" id="Coils"/>
    </source>
</evidence>
<feature type="compositionally biased region" description="Basic and acidic residues" evidence="6">
    <location>
        <begin position="42"/>
        <end position="66"/>
    </location>
</feature>
<dbReference type="Gene3D" id="1.20.5.4090">
    <property type="match status" value="1"/>
</dbReference>
<dbReference type="GO" id="GO:0006355">
    <property type="term" value="P:regulation of DNA-templated transcription"/>
    <property type="evidence" value="ECO:0007669"/>
    <property type="project" value="InterPro"/>
</dbReference>
<sequence>MGTPGSGRKRTPLKDRFSAEDEALSSIAREAEARLAAKRAARAEARDIRMRELERQQREEDSERARYSHRSRHHRPYLGVEDALSIRSLGSHRNHSYSHSYGMKKRSSGPHKDPLSGLYFDQRNYSSLKHSKPTSAYYTRQSSSLYSDPLATTKSYRASLYSGGLYNTYGSQTPSECSYYSSRTSSAQSSPVFTNDDTVSIVSSDRASRGRRESVVSAADYFSRSNHRGSVVSEVDDISIPDLTSLDEKSDKQYAENYTRPSSRNSASATTPLSGNSSRRGSGDTSSLIDPDTSLSELRESLSEVEEKYKKAMVSNAQLDNEKNNLIYQVDTLKDVIEEQEEQMAEFYRENEEKSKELERQKHMCSVLQHKMDELKESLRQRDELIEALEKQKEYIACLRSERDTLREELADLQETVKTGEKHGLVIIPDGTPNGDVNHEPVVGAITVVSQEAAQVLESAGEGPLDVRLRKLAGEKEELLSQIRKLKLQLEEERQKCSRNDGTVGDLAGLQNGSDLQFIEMQRDANRQISEYKFKLSKAEQDITTLEQSISRLEGQVLRYKMAAENAEKVEDELKAEKRKLQRELRTALDKIEEMEMTNSHLAKRLEKMKANRTALLAQQ</sequence>
<dbReference type="AlphaFoldDB" id="A0A3Q0E2K1"/>
<evidence type="ECO:0000256" key="1">
    <source>
        <dbReference type="ARBA" id="ARBA00008275"/>
    </source>
</evidence>
<keyword evidence="3 5" id="KW-0175">Coiled coil</keyword>
<evidence type="ECO:0000313" key="7">
    <source>
        <dbReference type="Proteomes" id="UP000189704"/>
    </source>
</evidence>
<keyword evidence="2" id="KW-0879">Wnt signaling pathway</keyword>
<name>A0A3Q0E2K1_CARSF</name>
<proteinExistence type="inferred from homology"/>
<gene>
    <name evidence="8" type="primary">LRRFIP2</name>
</gene>
<dbReference type="FunFam" id="1.20.5.4090:FF:000001">
    <property type="entry name" value="leucine-rich repeat flightless-interacting protein 2 isoform X1"/>
    <property type="match status" value="1"/>
</dbReference>
<evidence type="ECO:0000256" key="2">
    <source>
        <dbReference type="ARBA" id="ARBA00022687"/>
    </source>
</evidence>
<feature type="region of interest" description="Disordered" evidence="6">
    <location>
        <begin position="42"/>
        <end position="118"/>
    </location>
</feature>
<evidence type="ECO:0000313" key="8">
    <source>
        <dbReference type="RefSeq" id="XP_021569726.1"/>
    </source>
</evidence>
<protein>
    <recommendedName>
        <fullName evidence="4">Leucine-rich repeat flightless-interacting protein 2</fullName>
    </recommendedName>
</protein>
<evidence type="ECO:0000256" key="6">
    <source>
        <dbReference type="SAM" id="MobiDB-lite"/>
    </source>
</evidence>
<dbReference type="GO" id="GO:0016055">
    <property type="term" value="P:Wnt signaling pathway"/>
    <property type="evidence" value="ECO:0007669"/>
    <property type="project" value="UniProtKB-KW"/>
</dbReference>
<feature type="region of interest" description="Disordered" evidence="6">
    <location>
        <begin position="249"/>
        <end position="301"/>
    </location>
</feature>
<dbReference type="RefSeq" id="XP_021569726.1">
    <property type="nucleotide sequence ID" value="XM_021714051.1"/>
</dbReference>
<feature type="compositionally biased region" description="Basic residues" evidence="6">
    <location>
        <begin position="90"/>
        <end position="109"/>
    </location>
</feature>
<evidence type="ECO:0000256" key="4">
    <source>
        <dbReference type="ARBA" id="ARBA00040512"/>
    </source>
</evidence>
<dbReference type="InterPro" id="IPR019139">
    <property type="entry name" value="LRRFIP1/2"/>
</dbReference>
<dbReference type="PANTHER" id="PTHR19212">
    <property type="entry name" value="LEUCINE RICH REPEAT IN FLII INTERACTING PROTEIN"/>
    <property type="match status" value="1"/>
</dbReference>
<reference evidence="8" key="1">
    <citation type="submission" date="2025-08" db="UniProtKB">
        <authorList>
            <consortium name="RefSeq"/>
        </authorList>
    </citation>
    <scope>IDENTIFICATION</scope>
</reference>
<feature type="compositionally biased region" description="Basic residues" evidence="6">
    <location>
        <begin position="67"/>
        <end position="76"/>
    </location>
</feature>
<feature type="coiled-coil region" evidence="5">
    <location>
        <begin position="469"/>
        <end position="612"/>
    </location>
</feature>
<keyword evidence="7" id="KW-1185">Reference proteome</keyword>
<accession>A0A3Q0E2K1</accession>
<comment type="similarity">
    <text evidence="1">Belongs to the LRRFIP family.</text>
</comment>
<dbReference type="Pfam" id="PF09738">
    <property type="entry name" value="LRRFIP"/>
    <property type="match status" value="3"/>
</dbReference>
<dbReference type="GeneID" id="103263599"/>
<evidence type="ECO:0000256" key="3">
    <source>
        <dbReference type="ARBA" id="ARBA00023054"/>
    </source>
</evidence>
<dbReference type="CTD" id="9209"/>
<dbReference type="PANTHER" id="PTHR19212:SF6">
    <property type="entry name" value="LEUCINE-RICH REPEAT FLIGHTLESS-INTERACTING PROTEIN 2"/>
    <property type="match status" value="1"/>
</dbReference>
<feature type="compositionally biased region" description="Polar residues" evidence="6">
    <location>
        <begin position="259"/>
        <end position="288"/>
    </location>
</feature>
<dbReference type="Proteomes" id="UP000189704">
    <property type="component" value="Unplaced"/>
</dbReference>
<organism evidence="7 8">
    <name type="scientific">Carlito syrichta</name>
    <name type="common">Philippine tarsier</name>
    <name type="synonym">Tarsius syrichta</name>
    <dbReference type="NCBI Taxonomy" id="1868482"/>
    <lineage>
        <taxon>Eukaryota</taxon>
        <taxon>Metazoa</taxon>
        <taxon>Chordata</taxon>
        <taxon>Craniata</taxon>
        <taxon>Vertebrata</taxon>
        <taxon>Euteleostomi</taxon>
        <taxon>Mammalia</taxon>
        <taxon>Eutheria</taxon>
        <taxon>Euarchontoglires</taxon>
        <taxon>Primates</taxon>
        <taxon>Haplorrhini</taxon>
        <taxon>Tarsiiformes</taxon>
        <taxon>Tarsiidae</taxon>
        <taxon>Carlito</taxon>
    </lineage>
</organism>